<dbReference type="AlphaFoldDB" id="A0A916WWP2"/>
<reference evidence="1" key="1">
    <citation type="journal article" date="2014" name="Int. J. Syst. Evol. Microbiol.">
        <title>Complete genome sequence of Corynebacterium casei LMG S-19264T (=DSM 44701T), isolated from a smear-ripened cheese.</title>
        <authorList>
            <consortium name="US DOE Joint Genome Institute (JGI-PGF)"/>
            <person name="Walter F."/>
            <person name="Albersmeier A."/>
            <person name="Kalinowski J."/>
            <person name="Ruckert C."/>
        </authorList>
    </citation>
    <scope>NUCLEOTIDE SEQUENCE</scope>
    <source>
        <strain evidence="1">CGMCC 1.12827</strain>
    </source>
</reference>
<organism evidence="1 2">
    <name type="scientific">Gordonia jinhuaensis</name>
    <dbReference type="NCBI Taxonomy" id="1517702"/>
    <lineage>
        <taxon>Bacteria</taxon>
        <taxon>Bacillati</taxon>
        <taxon>Actinomycetota</taxon>
        <taxon>Actinomycetes</taxon>
        <taxon>Mycobacteriales</taxon>
        <taxon>Gordoniaceae</taxon>
        <taxon>Gordonia</taxon>
    </lineage>
</organism>
<name>A0A916WWP2_9ACTN</name>
<protein>
    <submittedName>
        <fullName evidence="1">Uncharacterized protein</fullName>
    </submittedName>
</protein>
<proteinExistence type="predicted"/>
<sequence length="96" mass="9917">MVIAPVTRPVEDLDGATVDLVVGQVLNITTGDAPGEYFAGTVDKPEVAKFVAGHDDGSAKFNPGVTALAAGRTSVTVTDKDSTVRPTTFTVVVSQR</sequence>
<dbReference type="RefSeq" id="WP_229742710.1">
    <property type="nucleotide sequence ID" value="NZ_BMGC01000024.1"/>
</dbReference>
<dbReference type="EMBL" id="BMGC01000024">
    <property type="protein sequence ID" value="GGB39892.1"/>
    <property type="molecule type" value="Genomic_DNA"/>
</dbReference>
<evidence type="ECO:0000313" key="1">
    <source>
        <dbReference type="EMBL" id="GGB39892.1"/>
    </source>
</evidence>
<reference evidence="1" key="2">
    <citation type="submission" date="2020-09" db="EMBL/GenBank/DDBJ databases">
        <authorList>
            <person name="Sun Q."/>
            <person name="Zhou Y."/>
        </authorList>
    </citation>
    <scope>NUCLEOTIDE SEQUENCE</scope>
    <source>
        <strain evidence="1">CGMCC 1.12827</strain>
    </source>
</reference>
<gene>
    <name evidence="1" type="ORF">GCM10011489_29380</name>
</gene>
<accession>A0A916WWP2</accession>
<comment type="caution">
    <text evidence="1">The sequence shown here is derived from an EMBL/GenBank/DDBJ whole genome shotgun (WGS) entry which is preliminary data.</text>
</comment>
<dbReference type="Proteomes" id="UP000621454">
    <property type="component" value="Unassembled WGS sequence"/>
</dbReference>
<keyword evidence="2" id="KW-1185">Reference proteome</keyword>
<evidence type="ECO:0000313" key="2">
    <source>
        <dbReference type="Proteomes" id="UP000621454"/>
    </source>
</evidence>